<dbReference type="InterPro" id="IPR000362">
    <property type="entry name" value="Fumarate_lyase_fam"/>
</dbReference>
<dbReference type="InterPro" id="IPR018951">
    <property type="entry name" value="Fumarase_C_C"/>
</dbReference>
<dbReference type="PRINTS" id="PR00149">
    <property type="entry name" value="FUMRATELYASE"/>
</dbReference>
<name>S2VT50_9ACTO</name>
<dbReference type="Gene3D" id="1.10.275.10">
    <property type="entry name" value="Fumarase/aspartase (N-terminal domain)"/>
    <property type="match status" value="1"/>
</dbReference>
<comment type="similarity">
    <text evidence="2 4">Belongs to the class-II fumarase/aspartase family. Fumarase subfamily.</text>
</comment>
<dbReference type="GO" id="GO:0004333">
    <property type="term" value="F:fumarate hydratase activity"/>
    <property type="evidence" value="ECO:0007669"/>
    <property type="project" value="UniProtKB-UniRule"/>
</dbReference>
<comment type="subcellular location">
    <subcellularLocation>
        <location evidence="4">Cytoplasm</location>
    </subcellularLocation>
</comment>
<reference evidence="8 9" key="1">
    <citation type="submission" date="2013-05" db="EMBL/GenBank/DDBJ databases">
        <title>The Genome Sequence of Actinobaculum schaalii FB123-CNA2.</title>
        <authorList>
            <consortium name="The Broad Institute Genomics Platform"/>
            <person name="Earl A."/>
            <person name="Ward D."/>
            <person name="Feldgarden M."/>
            <person name="Gevers D."/>
            <person name="Saerens B."/>
            <person name="Vaneechoutte M."/>
            <person name="Walker B."/>
            <person name="Young S."/>
            <person name="Zeng Q."/>
            <person name="Gargeya S."/>
            <person name="Fitzgerald M."/>
            <person name="Haas B."/>
            <person name="Abouelleil A."/>
            <person name="Allen A.W."/>
            <person name="Alvarado L."/>
            <person name="Arachchi H.M."/>
            <person name="Berlin A.M."/>
            <person name="Chapman S.B."/>
            <person name="Gainer-Dewar J."/>
            <person name="Goldberg J."/>
            <person name="Griggs A."/>
            <person name="Gujja S."/>
            <person name="Hansen M."/>
            <person name="Howarth C."/>
            <person name="Imamovic A."/>
            <person name="Ireland A."/>
            <person name="Larimer J."/>
            <person name="McCowan C."/>
            <person name="Murphy C."/>
            <person name="Pearson M."/>
            <person name="Poon T.W."/>
            <person name="Priest M."/>
            <person name="Roberts A."/>
            <person name="Saif S."/>
            <person name="Shea T."/>
            <person name="Sisk P."/>
            <person name="Sykes S."/>
            <person name="Wortman J."/>
            <person name="Nusbaum C."/>
            <person name="Birren B."/>
        </authorList>
    </citation>
    <scope>NUCLEOTIDE SEQUENCE [LARGE SCALE GENOMIC DNA]</scope>
    <source>
        <strain evidence="8 9">FB123-CNA-2</strain>
    </source>
</reference>
<dbReference type="SUPFAM" id="SSF48557">
    <property type="entry name" value="L-aspartase-like"/>
    <property type="match status" value="1"/>
</dbReference>
<evidence type="ECO:0000259" key="7">
    <source>
        <dbReference type="Pfam" id="PF10415"/>
    </source>
</evidence>
<evidence type="ECO:0000256" key="4">
    <source>
        <dbReference type="HAMAP-Rule" id="MF_00743"/>
    </source>
</evidence>
<dbReference type="Pfam" id="PF00206">
    <property type="entry name" value="Lyase_1"/>
    <property type="match status" value="1"/>
</dbReference>
<keyword evidence="9" id="KW-1185">Reference proteome</keyword>
<dbReference type="HAMAP" id="MF_00743">
    <property type="entry name" value="FumaraseC"/>
    <property type="match status" value="1"/>
</dbReference>
<dbReference type="PRINTS" id="PR00145">
    <property type="entry name" value="ARGSUCLYASE"/>
</dbReference>
<dbReference type="FunFam" id="1.10.275.10:FF:000001">
    <property type="entry name" value="Fumarate hydratase, mitochondrial"/>
    <property type="match status" value="1"/>
</dbReference>
<evidence type="ECO:0000259" key="6">
    <source>
        <dbReference type="Pfam" id="PF00206"/>
    </source>
</evidence>
<dbReference type="STRING" id="59505.FB03_08800"/>
<dbReference type="PANTHER" id="PTHR11444:SF1">
    <property type="entry name" value="FUMARATE HYDRATASE, MITOCHONDRIAL"/>
    <property type="match status" value="1"/>
</dbReference>
<accession>S2VT50</accession>
<dbReference type="InterPro" id="IPR022761">
    <property type="entry name" value="Fumarate_lyase_N"/>
</dbReference>
<dbReference type="InterPro" id="IPR005677">
    <property type="entry name" value="Fum_hydII"/>
</dbReference>
<dbReference type="EMBL" id="AGWM01000001">
    <property type="protein sequence ID" value="EPD29290.1"/>
    <property type="molecule type" value="Genomic_DNA"/>
</dbReference>
<feature type="domain" description="Fumarate lyase N-terminal" evidence="6">
    <location>
        <begin position="66"/>
        <end position="397"/>
    </location>
</feature>
<dbReference type="Gene3D" id="1.10.40.30">
    <property type="entry name" value="Fumarase/aspartase (C-terminal domain)"/>
    <property type="match status" value="1"/>
</dbReference>
<comment type="subunit">
    <text evidence="4">Homotetramer.</text>
</comment>
<dbReference type="Pfam" id="PF10415">
    <property type="entry name" value="FumaraseC_C"/>
    <property type="match status" value="1"/>
</dbReference>
<feature type="binding site" description="in site B" evidence="4">
    <location>
        <begin position="184"/>
        <end position="187"/>
    </location>
    <ligand>
        <name>substrate</name>
    </ligand>
</feature>
<gene>
    <name evidence="4" type="primary">fumC</name>
    <name evidence="8" type="ORF">HMPREF9237_00015</name>
</gene>
<feature type="binding site" evidence="4">
    <location>
        <position position="242"/>
    </location>
    <ligand>
        <name>substrate</name>
    </ligand>
</feature>
<comment type="pathway">
    <text evidence="4">Carbohydrate metabolism; tricarboxylic acid cycle; (S)-malate from fumarate: step 1/1.</text>
</comment>
<feature type="active site" description="Proton donor/acceptor" evidence="4">
    <location>
        <position position="243"/>
    </location>
</feature>
<dbReference type="GO" id="GO:0006099">
    <property type="term" value="P:tricarboxylic acid cycle"/>
    <property type="evidence" value="ECO:0007669"/>
    <property type="project" value="UniProtKB-UniRule"/>
</dbReference>
<comment type="catalytic activity">
    <reaction evidence="4">
        <text>(S)-malate = fumarate + H2O</text>
        <dbReference type="Rhea" id="RHEA:12460"/>
        <dbReference type="ChEBI" id="CHEBI:15377"/>
        <dbReference type="ChEBI" id="CHEBI:15589"/>
        <dbReference type="ChEBI" id="CHEBI:29806"/>
        <dbReference type="EC" id="4.2.1.2"/>
    </reaction>
</comment>
<evidence type="ECO:0000313" key="9">
    <source>
        <dbReference type="Proteomes" id="UP000014393"/>
    </source>
</evidence>
<dbReference type="FunFam" id="1.10.40.30:FF:000002">
    <property type="entry name" value="Fumarate hydratase class II"/>
    <property type="match status" value="1"/>
</dbReference>
<dbReference type="AlphaFoldDB" id="S2VT50"/>
<dbReference type="EC" id="4.2.1.2" evidence="4"/>
<keyword evidence="4" id="KW-0816">Tricarboxylic acid cycle</keyword>
<keyword evidence="3 4" id="KW-0456">Lyase</keyword>
<feature type="region of interest" description="Disordered" evidence="5">
    <location>
        <begin position="175"/>
        <end position="194"/>
    </location>
</feature>
<dbReference type="GO" id="GO:0008797">
    <property type="term" value="F:aspartate ammonia-lyase activity"/>
    <property type="evidence" value="ECO:0007669"/>
    <property type="project" value="UniProtKB-EC"/>
</dbReference>
<dbReference type="CDD" id="cd01362">
    <property type="entry name" value="Fumarase_classII"/>
    <property type="match status" value="1"/>
</dbReference>
<protein>
    <recommendedName>
        <fullName evidence="4">Fumarate hydratase class II</fullName>
        <shortName evidence="4">Fumarase C</shortName>
        <ecNumber evidence="4">4.2.1.2</ecNumber>
    </recommendedName>
    <alternativeName>
        <fullName evidence="4">Aerobic fumarase</fullName>
    </alternativeName>
    <alternativeName>
        <fullName evidence="4">Iron-independent fumarase</fullName>
    </alternativeName>
</protein>
<dbReference type="eggNOG" id="COG0114">
    <property type="taxonomic scope" value="Bacteria"/>
</dbReference>
<dbReference type="InterPro" id="IPR008948">
    <property type="entry name" value="L-Aspartase-like"/>
</dbReference>
<dbReference type="PROSITE" id="PS00163">
    <property type="entry name" value="FUMARATE_LYASES"/>
    <property type="match status" value="1"/>
</dbReference>
<dbReference type="GO" id="GO:0006106">
    <property type="term" value="P:fumarate metabolic process"/>
    <property type="evidence" value="ECO:0007669"/>
    <property type="project" value="InterPro"/>
</dbReference>
<dbReference type="GO" id="GO:0006108">
    <property type="term" value="P:malate metabolic process"/>
    <property type="evidence" value="ECO:0007669"/>
    <property type="project" value="TreeGrafter"/>
</dbReference>
<evidence type="ECO:0000256" key="1">
    <source>
        <dbReference type="ARBA" id="ARBA00001494"/>
    </source>
</evidence>
<dbReference type="Proteomes" id="UP000014393">
    <property type="component" value="Unassembled WGS sequence"/>
</dbReference>
<dbReference type="InterPro" id="IPR020557">
    <property type="entry name" value="Fumarate_lyase_CS"/>
</dbReference>
<feature type="site" description="Important for catalytic activity" evidence="4">
    <location>
        <position position="386"/>
    </location>
</feature>
<dbReference type="FunFam" id="1.20.200.10:FF:000001">
    <property type="entry name" value="Fumarate hydratase, mitochondrial"/>
    <property type="match status" value="1"/>
</dbReference>
<dbReference type="HOGENOM" id="CLU_021594_4_1_11"/>
<feature type="active site" evidence="4">
    <location>
        <position position="373"/>
    </location>
</feature>
<evidence type="ECO:0000256" key="3">
    <source>
        <dbReference type="ARBA" id="ARBA00023239"/>
    </source>
</evidence>
<comment type="catalytic activity">
    <reaction evidence="1">
        <text>L-aspartate = fumarate + NH4(+)</text>
        <dbReference type="Rhea" id="RHEA:16601"/>
        <dbReference type="ChEBI" id="CHEBI:28938"/>
        <dbReference type="ChEBI" id="CHEBI:29806"/>
        <dbReference type="ChEBI" id="CHEBI:29991"/>
        <dbReference type="EC" id="4.3.1.1"/>
    </reaction>
</comment>
<dbReference type="UniPathway" id="UPA00223">
    <property type="reaction ID" value="UER01007"/>
</dbReference>
<comment type="caution">
    <text evidence="8">The sequence shown here is derived from an EMBL/GenBank/DDBJ whole genome shotgun (WGS) entry which is preliminary data.</text>
</comment>
<feature type="domain" description="Fumarase C C-terminal" evidence="7">
    <location>
        <begin position="463"/>
        <end position="516"/>
    </location>
</feature>
<evidence type="ECO:0000313" key="8">
    <source>
        <dbReference type="EMBL" id="EPD29290.1"/>
    </source>
</evidence>
<sequence>MPLWLRKGDGRHGGDNPDGLAVPARIGATLGIMTKDQLTGTNRRTRVDQLTGADQLTRTETDSMGPVAVPAAHYWGAQTARSLQHFPIGGERYIWGGPLIHAFGLLKGAAARANGELGVLDEQLVSLITAAASEVAEGVLDAEFPLKVFQTGSGTQTNMNANEVIAARANEIATGQRGGKSPVHPNDHVNKGQSSNDVFPTAMYVAVARETHRHLIPAVESLAATLHARARQFSDVVMVGRTHLQDATPIRWDQVVGSWAAQLEGALAGVRASVAGLYQVALGGTAVGTGLNSHPCFAARVCELFEEATGLPFRPAENLPAALAAHDDLVAFSASLRTLAGAAMKIANDIRWYASGPRTGIGEIAIPDNEPGSSIMPGKVNPTQAEALTQVCVAVFGYDAAVAFAGSQGNFQLNVYKPVMVFSVLEAVRLLGDALRTFERFCAAGIAPRTDVISAHLDRNLMLVTALAPHIGYDAAAKLARAAQATGSSLRDVALASGEVSAADFDAWVNPAAMTKPEAR</sequence>
<dbReference type="Gene3D" id="1.20.200.10">
    <property type="entry name" value="Fumarase/aspartase (Central domain)"/>
    <property type="match status" value="1"/>
</dbReference>
<dbReference type="PANTHER" id="PTHR11444">
    <property type="entry name" value="ASPARTATEAMMONIA/ARGININOSUCCINATE/ADENYLOSUCCINATE LYASE"/>
    <property type="match status" value="1"/>
</dbReference>
<dbReference type="InterPro" id="IPR024083">
    <property type="entry name" value="Fumarase/histidase_N"/>
</dbReference>
<dbReference type="GO" id="GO:0005737">
    <property type="term" value="C:cytoplasm"/>
    <property type="evidence" value="ECO:0007669"/>
    <property type="project" value="UniProtKB-SubCell"/>
</dbReference>
<comment type="function">
    <text evidence="4">Involved in the TCA cycle. Catalyzes the stereospecific interconversion of fumarate to L-malate.</text>
</comment>
<proteinExistence type="inferred from homology"/>
<dbReference type="PATRIC" id="fig|883067.3.peg.15"/>
<feature type="binding site" evidence="4">
    <location>
        <begin position="153"/>
        <end position="155"/>
    </location>
    <ligand>
        <name>substrate</name>
    </ligand>
</feature>
<keyword evidence="4" id="KW-0963">Cytoplasm</keyword>
<evidence type="ECO:0000256" key="2">
    <source>
        <dbReference type="ARBA" id="ARBA00009084"/>
    </source>
</evidence>
<feature type="binding site" evidence="4">
    <location>
        <begin position="194"/>
        <end position="196"/>
    </location>
    <ligand>
        <name>substrate</name>
    </ligand>
</feature>
<comment type="miscellaneous">
    <text evidence="4">There are 2 substrate-binding sites: the catalytic A site, and the non-catalytic B site that may play a role in the transfer of substrate or product between the active site and the solvent. Alternatively, the B site may bind allosteric effectors.</text>
</comment>
<evidence type="ECO:0000256" key="5">
    <source>
        <dbReference type="SAM" id="MobiDB-lite"/>
    </source>
</evidence>
<feature type="binding site" evidence="4">
    <location>
        <position position="374"/>
    </location>
    <ligand>
        <name>substrate</name>
    </ligand>
</feature>
<organism evidence="8 9">
    <name type="scientific">Actinotignum schaalii FB123-CNA-2</name>
    <dbReference type="NCBI Taxonomy" id="883067"/>
    <lineage>
        <taxon>Bacteria</taxon>
        <taxon>Bacillati</taxon>
        <taxon>Actinomycetota</taxon>
        <taxon>Actinomycetes</taxon>
        <taxon>Actinomycetales</taxon>
        <taxon>Actinomycetaceae</taxon>
        <taxon>Actinotignum</taxon>
    </lineage>
</organism>
<feature type="binding site" evidence="4">
    <location>
        <begin position="379"/>
        <end position="381"/>
    </location>
    <ligand>
        <name>substrate</name>
    </ligand>
</feature>